<organism evidence="3 4">
    <name type="scientific">candidate division WOR-1 bacterium RIFCSPHIGHO2_01_FULL_53_15</name>
    <dbReference type="NCBI Taxonomy" id="1802564"/>
    <lineage>
        <taxon>Bacteria</taxon>
        <taxon>Bacillati</taxon>
        <taxon>Saganbacteria</taxon>
    </lineage>
</organism>
<dbReference type="PANTHER" id="PTHR30160">
    <property type="entry name" value="TETRAACYLDISACCHARIDE 4'-KINASE-RELATED"/>
    <property type="match status" value="1"/>
</dbReference>
<keyword evidence="1" id="KW-0328">Glycosyltransferase</keyword>
<dbReference type="GO" id="GO:0005829">
    <property type="term" value="C:cytosol"/>
    <property type="evidence" value="ECO:0007669"/>
    <property type="project" value="TreeGrafter"/>
</dbReference>
<protein>
    <recommendedName>
        <fullName evidence="5">Lipopolysaccharide heptosyltransferase II</fullName>
    </recommendedName>
</protein>
<dbReference type="InterPro" id="IPR051199">
    <property type="entry name" value="LPS_LOS_Heptosyltrfase"/>
</dbReference>
<dbReference type="Proteomes" id="UP000178724">
    <property type="component" value="Unassembled WGS sequence"/>
</dbReference>
<dbReference type="Pfam" id="PF01075">
    <property type="entry name" value="Glyco_transf_9"/>
    <property type="match status" value="1"/>
</dbReference>
<dbReference type="Gene3D" id="3.40.50.2000">
    <property type="entry name" value="Glycogen Phosphorylase B"/>
    <property type="match status" value="2"/>
</dbReference>
<dbReference type="EMBL" id="METM01000017">
    <property type="protein sequence ID" value="OGB89971.1"/>
    <property type="molecule type" value="Genomic_DNA"/>
</dbReference>
<dbReference type="CDD" id="cd03789">
    <property type="entry name" value="GT9_LPS_heptosyltransferase"/>
    <property type="match status" value="1"/>
</dbReference>
<dbReference type="GO" id="GO:0009244">
    <property type="term" value="P:lipopolysaccharide core region biosynthetic process"/>
    <property type="evidence" value="ECO:0007669"/>
    <property type="project" value="TreeGrafter"/>
</dbReference>
<reference evidence="3 4" key="1">
    <citation type="journal article" date="2016" name="Nat. Commun.">
        <title>Thousands of microbial genomes shed light on interconnected biogeochemical processes in an aquifer system.</title>
        <authorList>
            <person name="Anantharaman K."/>
            <person name="Brown C.T."/>
            <person name="Hug L.A."/>
            <person name="Sharon I."/>
            <person name="Castelle C.J."/>
            <person name="Probst A.J."/>
            <person name="Thomas B.C."/>
            <person name="Singh A."/>
            <person name="Wilkins M.J."/>
            <person name="Karaoz U."/>
            <person name="Brodie E.L."/>
            <person name="Williams K.H."/>
            <person name="Hubbard S.S."/>
            <person name="Banfield J.F."/>
        </authorList>
    </citation>
    <scope>NUCLEOTIDE SEQUENCE [LARGE SCALE GENOMIC DNA]</scope>
</reference>
<dbReference type="GO" id="GO:0008713">
    <property type="term" value="F:ADP-heptose-lipopolysaccharide heptosyltransferase activity"/>
    <property type="evidence" value="ECO:0007669"/>
    <property type="project" value="TreeGrafter"/>
</dbReference>
<evidence type="ECO:0008006" key="5">
    <source>
        <dbReference type="Google" id="ProtNLM"/>
    </source>
</evidence>
<comment type="caution">
    <text evidence="3">The sequence shown here is derived from an EMBL/GenBank/DDBJ whole genome shotgun (WGS) entry which is preliminary data.</text>
</comment>
<accession>A0A1F4Q215</accession>
<dbReference type="SUPFAM" id="SSF53756">
    <property type="entry name" value="UDP-Glycosyltransferase/glycogen phosphorylase"/>
    <property type="match status" value="1"/>
</dbReference>
<proteinExistence type="predicted"/>
<gene>
    <name evidence="3" type="ORF">A2625_00190</name>
</gene>
<name>A0A1F4Q215_UNCSA</name>
<evidence type="ECO:0000256" key="2">
    <source>
        <dbReference type="ARBA" id="ARBA00022679"/>
    </source>
</evidence>
<dbReference type="InterPro" id="IPR002201">
    <property type="entry name" value="Glyco_trans_9"/>
</dbReference>
<evidence type="ECO:0000313" key="4">
    <source>
        <dbReference type="Proteomes" id="UP000178724"/>
    </source>
</evidence>
<evidence type="ECO:0000256" key="1">
    <source>
        <dbReference type="ARBA" id="ARBA00022676"/>
    </source>
</evidence>
<dbReference type="AlphaFoldDB" id="A0A1F4Q215"/>
<sequence length="478" mass="53635">MPGLDLTSVKKILVIRPDAIGDMVTATPAIGALREKFPEAEIVVWGRRYNRPVIENNPDIDRIIEDDLYPLIRQRQPIGWSRYWRWAKAIRQEHYDLAINFSGEFAYALIIFLAGVRYRIGDKGRLLYRWLYNYPVLQRFNSWAVHEVEHHFELLAPLGIKLKPDAKLKVIPAAASVAAGQKLIAEHGLKGKPLIAFNIGTSGSDKPWALNKFSELITLVARQYRTKVIVLGGPNEKPLIEAIASRISGQAVVLLDLSLADLIGLLSQMQVYVANNTGPAHLAAALQVPSVILYTSKFQKPGRWAPWANRHKIIKAVSSCPYPCRPPTCNYNLCTAEIGTAEVAQAIADLLGGQGGLFPAEEKMERLRLSLNILVCGDDQRAKRIVAILQSQAWRVWHIPEDKLKRMSLFDLRDFYHLYDINLIHAFAHTPLKVKVSALLTGLTMAFPVFYLSDDGSDFTGIGDLADHYQSRSNQRVF</sequence>
<evidence type="ECO:0000313" key="3">
    <source>
        <dbReference type="EMBL" id="OGB89971.1"/>
    </source>
</evidence>
<keyword evidence="2" id="KW-0808">Transferase</keyword>